<keyword evidence="3" id="KW-0378">Hydrolase</keyword>
<dbReference type="AlphaFoldDB" id="A0A7W6D7R7"/>
<gene>
    <name evidence="3" type="ORF">GGQ64_002823</name>
</gene>
<dbReference type="EMBL" id="JACIEE010000005">
    <property type="protein sequence ID" value="MBB3977617.1"/>
    <property type="molecule type" value="Genomic_DNA"/>
</dbReference>
<dbReference type="InterPro" id="IPR032465">
    <property type="entry name" value="ACMSD"/>
</dbReference>
<name>A0A7W6D7R7_9HYPH</name>
<dbReference type="Pfam" id="PF04909">
    <property type="entry name" value="Amidohydro_2"/>
    <property type="match status" value="1"/>
</dbReference>
<evidence type="ECO:0000259" key="2">
    <source>
        <dbReference type="Pfam" id="PF04909"/>
    </source>
</evidence>
<keyword evidence="1" id="KW-0456">Lyase</keyword>
<sequence length="293" mass="31797">MRPHVIDIHPHIISTDTARYPRAPLGGHQSDWSAQRPVSWERLLADMAEAGVDKAAIVQASTCYGHDNGYVIDAVAARPDKFTAVGSVDILADDAVQKIDAWMAKGLTGLRLFTTGSTMPGQATWFTDPKTYPAWAHAEQIGVPVCMQMTQDGIDDLQAIIKRFPKIRIVLDHLARPDLSGGKVFPNTARLFELAENPNIYFKLTVRALEALEKANAAASDFFPLLVSRVGASQIAWGSNHPASPGGLKSLFDRARAALSDVSSEDQAWIFGGTAQRIYPALADVSRAEARHG</sequence>
<evidence type="ECO:0000313" key="4">
    <source>
        <dbReference type="Proteomes" id="UP000574761"/>
    </source>
</evidence>
<dbReference type="Gene3D" id="3.20.20.140">
    <property type="entry name" value="Metal-dependent hydrolases"/>
    <property type="match status" value="1"/>
</dbReference>
<reference evidence="3 4" key="1">
    <citation type="submission" date="2020-08" db="EMBL/GenBank/DDBJ databases">
        <title>Genomic Encyclopedia of Type Strains, Phase IV (KMG-IV): sequencing the most valuable type-strain genomes for metagenomic binning, comparative biology and taxonomic classification.</title>
        <authorList>
            <person name="Goeker M."/>
        </authorList>
    </citation>
    <scope>NUCLEOTIDE SEQUENCE [LARGE SCALE GENOMIC DNA]</scope>
    <source>
        <strain evidence="3 4">DSM 100211</strain>
    </source>
</reference>
<accession>A0A7W6D7R7</accession>
<dbReference type="RefSeq" id="WP_183805206.1">
    <property type="nucleotide sequence ID" value="NZ_JACIEE010000005.1"/>
</dbReference>
<dbReference type="SUPFAM" id="SSF51556">
    <property type="entry name" value="Metallo-dependent hydrolases"/>
    <property type="match status" value="1"/>
</dbReference>
<dbReference type="Proteomes" id="UP000574761">
    <property type="component" value="Unassembled WGS sequence"/>
</dbReference>
<evidence type="ECO:0000313" key="3">
    <source>
        <dbReference type="EMBL" id="MBB3977617.1"/>
    </source>
</evidence>
<dbReference type="InterPro" id="IPR032466">
    <property type="entry name" value="Metal_Hydrolase"/>
</dbReference>
<dbReference type="PANTHER" id="PTHR21240">
    <property type="entry name" value="2-AMINO-3-CARBOXYLMUCONATE-6-SEMIALDEHYDE DECARBOXYLASE"/>
    <property type="match status" value="1"/>
</dbReference>
<dbReference type="PANTHER" id="PTHR21240:SF19">
    <property type="entry name" value="CATALYTIC_ HYDROLASE"/>
    <property type="match status" value="1"/>
</dbReference>
<organism evidence="3 4">
    <name type="scientific">Mycoplana azooxidifex</name>
    <dbReference type="NCBI Taxonomy" id="1636188"/>
    <lineage>
        <taxon>Bacteria</taxon>
        <taxon>Pseudomonadati</taxon>
        <taxon>Pseudomonadota</taxon>
        <taxon>Alphaproteobacteria</taxon>
        <taxon>Hyphomicrobiales</taxon>
        <taxon>Rhizobiaceae</taxon>
        <taxon>Mycoplana</taxon>
    </lineage>
</organism>
<feature type="domain" description="Amidohydrolase-related" evidence="2">
    <location>
        <begin position="6"/>
        <end position="280"/>
    </location>
</feature>
<evidence type="ECO:0000256" key="1">
    <source>
        <dbReference type="ARBA" id="ARBA00023239"/>
    </source>
</evidence>
<dbReference type="GO" id="GO:0016787">
    <property type="term" value="F:hydrolase activity"/>
    <property type="evidence" value="ECO:0007669"/>
    <property type="project" value="UniProtKB-KW"/>
</dbReference>
<proteinExistence type="predicted"/>
<comment type="caution">
    <text evidence="3">The sequence shown here is derived from an EMBL/GenBank/DDBJ whole genome shotgun (WGS) entry which is preliminary data.</text>
</comment>
<dbReference type="InterPro" id="IPR006680">
    <property type="entry name" value="Amidohydro-rel"/>
</dbReference>
<keyword evidence="4" id="KW-1185">Reference proteome</keyword>
<dbReference type="GO" id="GO:0016831">
    <property type="term" value="F:carboxy-lyase activity"/>
    <property type="evidence" value="ECO:0007669"/>
    <property type="project" value="InterPro"/>
</dbReference>
<protein>
    <submittedName>
        <fullName evidence="3">Putative TIM-barrel fold metal-dependent hydrolase</fullName>
    </submittedName>
</protein>